<organism evidence="1 2">
    <name type="scientific">Vibrio furnissii</name>
    <dbReference type="NCBI Taxonomy" id="29494"/>
    <lineage>
        <taxon>Bacteria</taxon>
        <taxon>Pseudomonadati</taxon>
        <taxon>Pseudomonadota</taxon>
        <taxon>Gammaproteobacteria</taxon>
        <taxon>Vibrionales</taxon>
        <taxon>Vibrionaceae</taxon>
        <taxon>Vibrio</taxon>
    </lineage>
</organism>
<gene>
    <name evidence="1" type="ORF">AMR76_20875</name>
</gene>
<comment type="caution">
    <text evidence="1">The sequence shown here is derived from an EMBL/GenBank/DDBJ whole genome shotgun (WGS) entry which is preliminary data.</text>
</comment>
<sequence length="325" mass="38847">MNTRDDLKKKILNYNKYEIKHLLNLLYKNNYISDINIYEKEDNEIIEIILLSLLKKNNKDIKKSCATLDLFLRKMIDEYYVSLLLSDRIFSMHCYIHLSNNKVFNENEKYIFKKERGVMQNAMRFNNHSSLSQTNTILKATNDVIDFLNSIDCTKSNKDEYLAYLLNKYNQSKEENTFDWLSGHDKELAKWCIDYFSKNETIDIKCRNKPALFRYEKTFNIIIPAIFHSLEISDAEKKLFLINMRKAWGQKKYRTKIKNEKKKTLNLVVDETIDKRLKKLSKEFDVPVNKIVSMMTIYLADKYTEIKALEEEKKNNKRKQLQNLM</sequence>
<protein>
    <submittedName>
        <fullName evidence="1">Uncharacterized protein</fullName>
    </submittedName>
</protein>
<reference evidence="1 2" key="1">
    <citation type="submission" date="2015-08" db="EMBL/GenBank/DDBJ databases">
        <title>Antibacterial properties of a collection of Vibrionaceae strains.</title>
        <authorList>
            <person name="Giubergia S."/>
        </authorList>
    </citation>
    <scope>NUCLEOTIDE SEQUENCE [LARGE SCALE GENOMIC DNA]</scope>
    <source>
        <strain evidence="1 2">S0821</strain>
    </source>
</reference>
<dbReference type="Proteomes" id="UP000051221">
    <property type="component" value="Unassembled WGS sequence"/>
</dbReference>
<proteinExistence type="predicted"/>
<dbReference type="RefSeq" id="WP_055467091.1">
    <property type="nucleotide sequence ID" value="NZ_LKHS01000028.1"/>
</dbReference>
<dbReference type="AlphaFoldDB" id="A0A0Q2RI94"/>
<evidence type="ECO:0000313" key="1">
    <source>
        <dbReference type="EMBL" id="KQH83766.1"/>
    </source>
</evidence>
<accession>A0A0Q2RI94</accession>
<keyword evidence="2" id="KW-1185">Reference proteome</keyword>
<name>A0A0Q2RI94_VIBFU</name>
<dbReference type="InParanoid" id="A0A0Q2RI94"/>
<evidence type="ECO:0000313" key="2">
    <source>
        <dbReference type="Proteomes" id="UP000051221"/>
    </source>
</evidence>
<dbReference type="EMBL" id="LKHS01000028">
    <property type="protein sequence ID" value="KQH83766.1"/>
    <property type="molecule type" value="Genomic_DNA"/>
</dbReference>